<dbReference type="CDD" id="cd02440">
    <property type="entry name" value="AdoMet_MTases"/>
    <property type="match status" value="1"/>
</dbReference>
<dbReference type="GO" id="GO:0005829">
    <property type="term" value="C:cytosol"/>
    <property type="evidence" value="ECO:0007669"/>
    <property type="project" value="TreeGrafter"/>
</dbReference>
<proteinExistence type="inferred from homology"/>
<feature type="binding site" evidence="6">
    <location>
        <position position="148"/>
    </location>
    <ligand>
        <name>S-adenosyl-L-methionine</name>
        <dbReference type="ChEBI" id="CHEBI:59789"/>
    </ligand>
</feature>
<dbReference type="InterPro" id="IPR029063">
    <property type="entry name" value="SAM-dependent_MTases_sf"/>
</dbReference>
<evidence type="ECO:0000256" key="3">
    <source>
        <dbReference type="ARBA" id="ARBA00022603"/>
    </source>
</evidence>
<evidence type="ECO:0000256" key="2">
    <source>
        <dbReference type="ARBA" id="ARBA00022552"/>
    </source>
</evidence>
<dbReference type="InterPro" id="IPR003682">
    <property type="entry name" value="rRNA_ssu_MeTfrase_G"/>
</dbReference>
<comment type="subcellular location">
    <subcellularLocation>
        <location evidence="6">Cytoplasm</location>
    </subcellularLocation>
</comment>
<dbReference type="GO" id="GO:0070043">
    <property type="term" value="F:rRNA (guanine-N7-)-methyltransferase activity"/>
    <property type="evidence" value="ECO:0007669"/>
    <property type="project" value="UniProtKB-UniRule"/>
</dbReference>
<protein>
    <recommendedName>
        <fullName evidence="6">Ribosomal RNA small subunit methyltransferase G</fullName>
        <ecNumber evidence="6">2.1.1.-</ecNumber>
    </recommendedName>
    <alternativeName>
        <fullName evidence="6">16S rRNA 7-methylguanosine methyltransferase</fullName>
        <shortName evidence="6">16S rRNA m7G methyltransferase</shortName>
    </alternativeName>
</protein>
<gene>
    <name evidence="6 7" type="primary">rsmG</name>
    <name evidence="7" type="ORF">QP433_05325</name>
</gene>
<sequence length="241" mass="27699">MDEMTFLTTLSNHGIKMSKDQLNQFDCYYKLLVEWNQKINLTAITQKEEVYLKHFYDSLICLWQMPLESYQIKLCDVGAGAGFPSLPLKIVRPELKVTIVDSLKKRTHFLELLVSELKLDNVEIIHARAEDFGHLENQRESFDLVTARAVARLNTLSEYCLPLVSLEGNFLALKGDWKLCQEELNEAKRALNILGGRVVQSNYCQLPENQGERSFLLINKVEKTPKKYPRQAGKPSKQPII</sequence>
<dbReference type="PANTHER" id="PTHR31760:SF0">
    <property type="entry name" value="S-ADENOSYL-L-METHIONINE-DEPENDENT METHYLTRANSFERASES SUPERFAMILY PROTEIN"/>
    <property type="match status" value="1"/>
</dbReference>
<reference evidence="7" key="1">
    <citation type="submission" date="2023-05" db="EMBL/GenBank/DDBJ databases">
        <title>Cataloging the Phylogenetic Diversity of Human Bladder Bacteria.</title>
        <authorList>
            <person name="Du J."/>
        </authorList>
    </citation>
    <scope>NUCLEOTIDE SEQUENCE</scope>
    <source>
        <strain evidence="7">UMB1231</strain>
    </source>
</reference>
<feature type="binding site" evidence="6">
    <location>
        <position position="83"/>
    </location>
    <ligand>
        <name>S-adenosyl-L-methionine</name>
        <dbReference type="ChEBI" id="CHEBI:59789"/>
    </ligand>
</feature>
<dbReference type="RefSeq" id="WP_285065849.1">
    <property type="nucleotide sequence ID" value="NZ_JASOOE010000008.1"/>
</dbReference>
<dbReference type="NCBIfam" id="TIGR00138">
    <property type="entry name" value="rsmG_gidB"/>
    <property type="match status" value="1"/>
</dbReference>
<comment type="function">
    <text evidence="6">Specifically methylates the N7 position of a guanine in 16S rRNA.</text>
</comment>
<dbReference type="Proteomes" id="UP001229251">
    <property type="component" value="Unassembled WGS sequence"/>
</dbReference>
<evidence type="ECO:0000256" key="6">
    <source>
        <dbReference type="HAMAP-Rule" id="MF_00074"/>
    </source>
</evidence>
<accession>A0AAJ1Q6F1</accession>
<dbReference type="HAMAP" id="MF_00074">
    <property type="entry name" value="16SrRNA_methyltr_G"/>
    <property type="match status" value="1"/>
</dbReference>
<dbReference type="AlphaFoldDB" id="A0AAJ1Q6F1"/>
<name>A0AAJ1Q6F1_9LACT</name>
<dbReference type="Gene3D" id="3.40.50.150">
    <property type="entry name" value="Vaccinia Virus protein VP39"/>
    <property type="match status" value="1"/>
</dbReference>
<evidence type="ECO:0000313" key="8">
    <source>
        <dbReference type="Proteomes" id="UP001229251"/>
    </source>
</evidence>
<evidence type="ECO:0000256" key="1">
    <source>
        <dbReference type="ARBA" id="ARBA00022490"/>
    </source>
</evidence>
<dbReference type="Pfam" id="PF02527">
    <property type="entry name" value="GidB"/>
    <property type="match status" value="1"/>
</dbReference>
<keyword evidence="5 6" id="KW-0949">S-adenosyl-L-methionine</keyword>
<feature type="binding site" evidence="6">
    <location>
        <begin position="129"/>
        <end position="130"/>
    </location>
    <ligand>
        <name>S-adenosyl-L-methionine</name>
        <dbReference type="ChEBI" id="CHEBI:59789"/>
    </ligand>
</feature>
<dbReference type="EMBL" id="JASOOE010000008">
    <property type="protein sequence ID" value="MDK7187395.1"/>
    <property type="molecule type" value="Genomic_DNA"/>
</dbReference>
<dbReference type="FunFam" id="3.40.50.150:FF:000041">
    <property type="entry name" value="Ribosomal RNA small subunit methyltransferase G"/>
    <property type="match status" value="1"/>
</dbReference>
<comment type="similarity">
    <text evidence="6">Belongs to the methyltransferase superfamily. RNA methyltransferase RsmG family.</text>
</comment>
<keyword evidence="1 6" id="KW-0963">Cytoplasm</keyword>
<comment type="caution">
    <text evidence="6">Lacks conserved residue(s) required for the propagation of feature annotation.</text>
</comment>
<comment type="caution">
    <text evidence="7">The sequence shown here is derived from an EMBL/GenBank/DDBJ whole genome shotgun (WGS) entry which is preliminary data.</text>
</comment>
<feature type="binding site" evidence="6">
    <location>
        <position position="78"/>
    </location>
    <ligand>
        <name>S-adenosyl-L-methionine</name>
        <dbReference type="ChEBI" id="CHEBI:59789"/>
    </ligand>
</feature>
<keyword evidence="4 6" id="KW-0808">Transferase</keyword>
<dbReference type="SUPFAM" id="SSF53335">
    <property type="entry name" value="S-adenosyl-L-methionine-dependent methyltransferases"/>
    <property type="match status" value="1"/>
</dbReference>
<keyword evidence="2 6" id="KW-0698">rRNA processing</keyword>
<evidence type="ECO:0000313" key="7">
    <source>
        <dbReference type="EMBL" id="MDK7187395.1"/>
    </source>
</evidence>
<evidence type="ECO:0000256" key="4">
    <source>
        <dbReference type="ARBA" id="ARBA00022679"/>
    </source>
</evidence>
<evidence type="ECO:0000256" key="5">
    <source>
        <dbReference type="ARBA" id="ARBA00022691"/>
    </source>
</evidence>
<dbReference type="PIRSF" id="PIRSF003078">
    <property type="entry name" value="GidB"/>
    <property type="match status" value="1"/>
</dbReference>
<dbReference type="EC" id="2.1.1.-" evidence="6"/>
<organism evidence="7 8">
    <name type="scientific">Facklamia hominis</name>
    <dbReference type="NCBI Taxonomy" id="178214"/>
    <lineage>
        <taxon>Bacteria</taxon>
        <taxon>Bacillati</taxon>
        <taxon>Bacillota</taxon>
        <taxon>Bacilli</taxon>
        <taxon>Lactobacillales</taxon>
        <taxon>Aerococcaceae</taxon>
        <taxon>Facklamia</taxon>
    </lineage>
</organism>
<keyword evidence="3 6" id="KW-0489">Methyltransferase</keyword>
<dbReference type="PANTHER" id="PTHR31760">
    <property type="entry name" value="S-ADENOSYL-L-METHIONINE-DEPENDENT METHYLTRANSFERASES SUPERFAMILY PROTEIN"/>
    <property type="match status" value="1"/>
</dbReference>